<name>A0A8S9NQH0_BRACR</name>
<reference evidence="2" key="1">
    <citation type="submission" date="2019-12" db="EMBL/GenBank/DDBJ databases">
        <title>Genome sequencing and annotation of Brassica cretica.</title>
        <authorList>
            <person name="Studholme D.J."/>
            <person name="Sarris P."/>
        </authorList>
    </citation>
    <scope>NUCLEOTIDE SEQUENCE</scope>
    <source>
        <strain evidence="2">PFS-109/04</strain>
        <tissue evidence="2">Leaf</tissue>
    </source>
</reference>
<dbReference type="AlphaFoldDB" id="A0A8S9NQH0"/>
<feature type="region of interest" description="Disordered" evidence="1">
    <location>
        <begin position="1"/>
        <end position="112"/>
    </location>
</feature>
<evidence type="ECO:0000313" key="3">
    <source>
        <dbReference type="Proteomes" id="UP000712600"/>
    </source>
</evidence>
<accession>A0A8S9NQH0</accession>
<feature type="compositionally biased region" description="Basic and acidic residues" evidence="1">
    <location>
        <begin position="142"/>
        <end position="156"/>
    </location>
</feature>
<protein>
    <submittedName>
        <fullName evidence="2">Uncharacterized protein</fullName>
    </submittedName>
</protein>
<dbReference type="Proteomes" id="UP000712600">
    <property type="component" value="Unassembled WGS sequence"/>
</dbReference>
<organism evidence="2 3">
    <name type="scientific">Brassica cretica</name>
    <name type="common">Mustard</name>
    <dbReference type="NCBI Taxonomy" id="69181"/>
    <lineage>
        <taxon>Eukaryota</taxon>
        <taxon>Viridiplantae</taxon>
        <taxon>Streptophyta</taxon>
        <taxon>Embryophyta</taxon>
        <taxon>Tracheophyta</taxon>
        <taxon>Spermatophyta</taxon>
        <taxon>Magnoliopsida</taxon>
        <taxon>eudicotyledons</taxon>
        <taxon>Gunneridae</taxon>
        <taxon>Pentapetalae</taxon>
        <taxon>rosids</taxon>
        <taxon>malvids</taxon>
        <taxon>Brassicales</taxon>
        <taxon>Brassicaceae</taxon>
        <taxon>Brassiceae</taxon>
        <taxon>Brassica</taxon>
    </lineage>
</organism>
<feature type="region of interest" description="Disordered" evidence="1">
    <location>
        <begin position="141"/>
        <end position="173"/>
    </location>
</feature>
<evidence type="ECO:0000313" key="2">
    <source>
        <dbReference type="EMBL" id="KAF3507288.1"/>
    </source>
</evidence>
<proteinExistence type="predicted"/>
<gene>
    <name evidence="2" type="ORF">F2Q69_00004247</name>
</gene>
<dbReference type="EMBL" id="QGKX02001521">
    <property type="protein sequence ID" value="KAF3507288.1"/>
    <property type="molecule type" value="Genomic_DNA"/>
</dbReference>
<comment type="caution">
    <text evidence="2">The sequence shown here is derived from an EMBL/GenBank/DDBJ whole genome shotgun (WGS) entry which is preliminary data.</text>
</comment>
<sequence>MGVKEKMKMKLVRVQASSTRGEPVRVSLPASRCREEEMKNSSRVEQLGKQYPLAPKATSTPVSRGLQHPESFYPRHGKTKSEEPRGKRHAGSTTRSHELEGLSTSSRGDDDAKKKLLRNIRIVSTMTGKYVGNRPIKLRKSSWKERTDQEAAERQKATSQQQETKDGEEEERTPQVINPWYSEGVQQLANLVHAGNINFRSRMLCLVSTVMSSNEDSALNKKVFPNI</sequence>
<feature type="compositionally biased region" description="Basic and acidic residues" evidence="1">
    <location>
        <begin position="32"/>
        <end position="42"/>
    </location>
</feature>
<evidence type="ECO:0000256" key="1">
    <source>
        <dbReference type="SAM" id="MobiDB-lite"/>
    </source>
</evidence>